<evidence type="ECO:0000313" key="3">
    <source>
        <dbReference type="Proteomes" id="UP000220106"/>
    </source>
</evidence>
<dbReference type="KEGG" id="pbut:DTO10_16330"/>
<sequence length="155" mass="18723">MTVQVKLKDIIEEMEIQFEESQLFLNINTGEIFLVTSNDLRAAEDDEPFNHLPDWQQENIRVANDVVENFENYIELPTKYDINEYEMMEDFCLTVSDLRKRNSLLLEIKGKGAFRKFKDKIIDFEIEDQWYSYRDERFKQIAKKWCQDNNVNYIE</sequence>
<keyword evidence="4" id="KW-1185">Reference proteome</keyword>
<reference evidence="2 3" key="1">
    <citation type="submission" date="2017-09" db="EMBL/GenBank/DDBJ databases">
        <title>Large-scale bioinformatics analysis of Bacillus genomes uncovers conserved roles of natural products in bacterial physiology.</title>
        <authorList>
            <consortium name="Agbiome Team Llc"/>
            <person name="Bleich R.M."/>
            <person name="Kirk G.J."/>
            <person name="Santa Maria K.C."/>
            <person name="Allen S.E."/>
            <person name="Farag S."/>
            <person name="Shank E.A."/>
            <person name="Bowers A."/>
        </authorList>
    </citation>
    <scope>NUCLEOTIDE SEQUENCE [LARGE SCALE GENOMIC DNA]</scope>
    <source>
        <strain evidence="2 3">AFS003229</strain>
    </source>
</reference>
<dbReference type="Proteomes" id="UP000260457">
    <property type="component" value="Chromosome"/>
</dbReference>
<dbReference type="AlphaFoldDB" id="A0AAX0S306"/>
<reference evidence="1 4" key="2">
    <citation type="submission" date="2018-07" db="EMBL/GenBank/DDBJ databases">
        <title>The molecular basis for the intramolecular migration of carboxyl group in the catabolism of para-hydroxybenzoate via gentisate.</title>
        <authorList>
            <person name="Zhao H."/>
            <person name="Xu Y."/>
            <person name="Lin S."/>
            <person name="Spain J.C."/>
            <person name="Zhou N.-Y."/>
        </authorList>
    </citation>
    <scope>NUCLEOTIDE SEQUENCE [LARGE SCALE GENOMIC DNA]</scope>
    <source>
        <strain evidence="1 4">PHB-7a</strain>
    </source>
</reference>
<evidence type="ECO:0000313" key="4">
    <source>
        <dbReference type="Proteomes" id="UP000260457"/>
    </source>
</evidence>
<dbReference type="RefSeq" id="WP_098176612.1">
    <property type="nucleotide sequence ID" value="NZ_CP030926.1"/>
</dbReference>
<dbReference type="EMBL" id="NUEQ01000027">
    <property type="protein sequence ID" value="PEJ31716.1"/>
    <property type="molecule type" value="Genomic_DNA"/>
</dbReference>
<name>A0AAX0S306_9BACI</name>
<proteinExistence type="predicted"/>
<accession>A0AAX0S306</accession>
<organism evidence="2 3">
    <name type="scientific">Peribacillus butanolivorans</name>
    <dbReference type="NCBI Taxonomy" id="421767"/>
    <lineage>
        <taxon>Bacteria</taxon>
        <taxon>Bacillati</taxon>
        <taxon>Bacillota</taxon>
        <taxon>Bacilli</taxon>
        <taxon>Bacillales</taxon>
        <taxon>Bacillaceae</taxon>
        <taxon>Peribacillus</taxon>
    </lineage>
</organism>
<dbReference type="InterPro" id="IPR005361">
    <property type="entry name" value="UPF0158"/>
</dbReference>
<protein>
    <submittedName>
        <fullName evidence="2">Uncharacterized protein</fullName>
    </submittedName>
</protein>
<evidence type="ECO:0000313" key="1">
    <source>
        <dbReference type="EMBL" id="AXN39771.1"/>
    </source>
</evidence>
<dbReference type="EMBL" id="CP030926">
    <property type="protein sequence ID" value="AXN39771.1"/>
    <property type="molecule type" value="Genomic_DNA"/>
</dbReference>
<evidence type="ECO:0000313" key="2">
    <source>
        <dbReference type="EMBL" id="PEJ31716.1"/>
    </source>
</evidence>
<dbReference type="Proteomes" id="UP000220106">
    <property type="component" value="Unassembled WGS sequence"/>
</dbReference>
<dbReference type="Pfam" id="PF03682">
    <property type="entry name" value="UPF0158"/>
    <property type="match status" value="1"/>
</dbReference>
<gene>
    <name evidence="2" type="ORF">CN689_16125</name>
    <name evidence="1" type="ORF">DTO10_16330</name>
</gene>